<feature type="domain" description="SLH" evidence="4">
    <location>
        <begin position="135"/>
        <end position="211"/>
    </location>
</feature>
<evidence type="ECO:0000313" key="5">
    <source>
        <dbReference type="EMBL" id="MBC5724158.1"/>
    </source>
</evidence>
<dbReference type="InterPro" id="IPR023796">
    <property type="entry name" value="Serpin_dom"/>
</dbReference>
<evidence type="ECO:0000256" key="3">
    <source>
        <dbReference type="SAM" id="SignalP"/>
    </source>
</evidence>
<keyword evidence="3" id="KW-0732">Signal</keyword>
<dbReference type="PANTHER" id="PTHR11461:SF211">
    <property type="entry name" value="GH10112P-RELATED"/>
    <property type="match status" value="1"/>
</dbReference>
<dbReference type="Pfam" id="PF00079">
    <property type="entry name" value="Serpin"/>
    <property type="match status" value="1"/>
</dbReference>
<evidence type="ECO:0000256" key="2">
    <source>
        <dbReference type="RuleBase" id="RU000411"/>
    </source>
</evidence>
<dbReference type="InterPro" id="IPR036186">
    <property type="entry name" value="Serpin_sf"/>
</dbReference>
<dbReference type="InterPro" id="IPR042185">
    <property type="entry name" value="Serpin_sf_2"/>
</dbReference>
<dbReference type="InterPro" id="IPR000215">
    <property type="entry name" value="Serpin_fam"/>
</dbReference>
<dbReference type="RefSeq" id="WP_186949452.1">
    <property type="nucleotide sequence ID" value="NZ_JACOPL010000001.1"/>
</dbReference>
<feature type="chain" id="PRO_5037548998" evidence="3">
    <location>
        <begin position="23"/>
        <end position="589"/>
    </location>
</feature>
<dbReference type="InterPro" id="IPR001119">
    <property type="entry name" value="SLH_dom"/>
</dbReference>
<evidence type="ECO:0000259" key="4">
    <source>
        <dbReference type="PROSITE" id="PS51272"/>
    </source>
</evidence>
<dbReference type="PANTHER" id="PTHR11461">
    <property type="entry name" value="SERINE PROTEASE INHIBITOR, SERPIN"/>
    <property type="match status" value="1"/>
</dbReference>
<dbReference type="Gene3D" id="2.30.39.10">
    <property type="entry name" value="Alpha-1-antitrypsin, domain 1"/>
    <property type="match status" value="1"/>
</dbReference>
<keyword evidence="6" id="KW-1185">Reference proteome</keyword>
<protein>
    <submittedName>
        <fullName evidence="5">Serpin family protein</fullName>
    </submittedName>
</protein>
<dbReference type="SUPFAM" id="SSF56574">
    <property type="entry name" value="Serpins"/>
    <property type="match status" value="1"/>
</dbReference>
<organism evidence="5 6">
    <name type="scientific">Agathobaculum faecis</name>
    <dbReference type="NCBI Taxonomy" id="2763013"/>
    <lineage>
        <taxon>Bacteria</taxon>
        <taxon>Bacillati</taxon>
        <taxon>Bacillota</taxon>
        <taxon>Clostridia</taxon>
        <taxon>Eubacteriales</taxon>
        <taxon>Butyricicoccaceae</taxon>
        <taxon>Agathobaculum</taxon>
    </lineage>
</organism>
<dbReference type="GO" id="GO:0005615">
    <property type="term" value="C:extracellular space"/>
    <property type="evidence" value="ECO:0007669"/>
    <property type="project" value="InterPro"/>
</dbReference>
<reference evidence="5" key="1">
    <citation type="submission" date="2020-08" db="EMBL/GenBank/DDBJ databases">
        <title>Genome public.</title>
        <authorList>
            <person name="Liu C."/>
            <person name="Sun Q."/>
        </authorList>
    </citation>
    <scope>NUCLEOTIDE SEQUENCE</scope>
    <source>
        <strain evidence="5">NSJ-28</strain>
    </source>
</reference>
<gene>
    <name evidence="5" type="ORF">H8S45_01535</name>
</gene>
<dbReference type="InterPro" id="IPR042178">
    <property type="entry name" value="Serpin_sf_1"/>
</dbReference>
<dbReference type="GO" id="GO:0004867">
    <property type="term" value="F:serine-type endopeptidase inhibitor activity"/>
    <property type="evidence" value="ECO:0007669"/>
    <property type="project" value="InterPro"/>
</dbReference>
<dbReference type="SMART" id="SM00093">
    <property type="entry name" value="SERPIN"/>
    <property type="match status" value="1"/>
</dbReference>
<dbReference type="Gene3D" id="3.30.497.10">
    <property type="entry name" value="Antithrombin, subunit I, domain 2"/>
    <property type="match status" value="1"/>
</dbReference>
<evidence type="ECO:0000256" key="1">
    <source>
        <dbReference type="ARBA" id="ARBA00022737"/>
    </source>
</evidence>
<sequence length="589" mass="65308">MKKRIMAWVLALCMGVPVCAGAAQEQEVYGYPTEDALRKLPKTVTRGDFLEALASASGEDVSDSAWIDMEEYFTDGVEASDEVKWTFAKWILNGAAQDGEKAVLRLDDLITRQEAAALLGRYLDYRYTALPAGCGTGSPDPYNIAEWAQNGVSKCWMYGVIDMSDESNVSYPDGTTSSALDFRPNDLVAGSEAAQWIANANALDMSAVAAPEKPGFADALIRAVDAEGNWSLSPYSIRMCLAMLANGTKGETQRELLDALQIEDLEAFNQTVKEQLATYDGYARIMSLETANSLWINQSWFDGAGEFLPDYAREMDEYFRAVVEEVTNADSVERVNAWADEKTHGKIPTILTEDNREFVTALINAVYFKAAWEKEFSPAHTEKADFTNADGTAGTVDMMHQTDVFGYYSTPGVEALRMDYRKYAVDNWEGDNWKYFRDADFSMYLIKADDELDVQNLLDNAEFTYSDVRASIPRFKVEYGAPLDEALQALGVRTAYEPEKADLTAMLDPSELPARQHFLDTVVHKTYVAVDEKGTEAAAVTAAMDGAGAALPSRPELVRTFTADEPFWFVIRDNANGEILFVGRYETAN</sequence>
<dbReference type="PROSITE" id="PS51272">
    <property type="entry name" value="SLH"/>
    <property type="match status" value="1"/>
</dbReference>
<dbReference type="EMBL" id="JACOPL010000001">
    <property type="protein sequence ID" value="MBC5724158.1"/>
    <property type="molecule type" value="Genomic_DNA"/>
</dbReference>
<proteinExistence type="inferred from homology"/>
<dbReference type="Proteomes" id="UP000606499">
    <property type="component" value="Unassembled WGS sequence"/>
</dbReference>
<keyword evidence="1" id="KW-0677">Repeat</keyword>
<name>A0A923LT49_9FIRM</name>
<feature type="signal peptide" evidence="3">
    <location>
        <begin position="1"/>
        <end position="22"/>
    </location>
</feature>
<accession>A0A923LT49</accession>
<dbReference type="CDD" id="cd19589">
    <property type="entry name" value="serpin_tengpin-like"/>
    <property type="match status" value="1"/>
</dbReference>
<comment type="similarity">
    <text evidence="2">Belongs to the serpin family.</text>
</comment>
<dbReference type="AlphaFoldDB" id="A0A923LT49"/>
<evidence type="ECO:0000313" key="6">
    <source>
        <dbReference type="Proteomes" id="UP000606499"/>
    </source>
</evidence>
<comment type="caution">
    <text evidence="5">The sequence shown here is derived from an EMBL/GenBank/DDBJ whole genome shotgun (WGS) entry which is preliminary data.</text>
</comment>